<evidence type="ECO:0000313" key="2">
    <source>
        <dbReference type="EMBL" id="EAZ92050.1"/>
    </source>
</evidence>
<reference evidence="2 3" key="1">
    <citation type="submission" date="2007-03" db="EMBL/GenBank/DDBJ databases">
        <authorList>
            <person name="Stal L."/>
            <person name="Ferriera S."/>
            <person name="Johnson J."/>
            <person name="Kravitz S."/>
            <person name="Beeson K."/>
            <person name="Sutton G."/>
            <person name="Rogers Y.-H."/>
            <person name="Friedman R."/>
            <person name="Frazier M."/>
            <person name="Venter J.C."/>
        </authorList>
    </citation>
    <scope>NUCLEOTIDE SEQUENCE [LARGE SCALE GENOMIC DNA]</scope>
    <source>
        <strain evidence="2 3">CCY0110</strain>
    </source>
</reference>
<dbReference type="RefSeq" id="WP_008274838.1">
    <property type="nucleotide sequence ID" value="NZ_AAXW01000009.1"/>
</dbReference>
<dbReference type="Pfam" id="PF02514">
    <property type="entry name" value="CobN-Mg_chel"/>
    <property type="match status" value="1"/>
</dbReference>
<dbReference type="CDD" id="cd10150">
    <property type="entry name" value="CobN_like"/>
    <property type="match status" value="1"/>
</dbReference>
<keyword evidence="3" id="KW-1185">Reference proteome</keyword>
<dbReference type="InterPro" id="IPR003672">
    <property type="entry name" value="CobN/Mg_chltase"/>
</dbReference>
<gene>
    <name evidence="2" type="primary">cobN</name>
    <name evidence="2" type="ORF">CY0110_00290</name>
</gene>
<keyword evidence="2" id="KW-0436">Ligase</keyword>
<dbReference type="eggNOG" id="COG1429">
    <property type="taxonomic scope" value="Bacteria"/>
</dbReference>
<evidence type="ECO:0000259" key="1">
    <source>
        <dbReference type="Pfam" id="PF02514"/>
    </source>
</evidence>
<dbReference type="Proteomes" id="UP000003781">
    <property type="component" value="Unassembled WGS sequence"/>
</dbReference>
<feature type="domain" description="CobN/magnesium chelatase" evidence="1">
    <location>
        <begin position="140"/>
        <end position="1229"/>
    </location>
</feature>
<dbReference type="EC" id="6.6.1.2" evidence="2"/>
<dbReference type="EMBL" id="AAXW01000009">
    <property type="protein sequence ID" value="EAZ92050.1"/>
    <property type="molecule type" value="Genomic_DNA"/>
</dbReference>
<dbReference type="AlphaFoldDB" id="A3IN73"/>
<dbReference type="InterPro" id="IPR011953">
    <property type="entry name" value="Cobalto_CobN"/>
</dbReference>
<name>A3IN73_9CHRO</name>
<proteinExistence type="predicted"/>
<dbReference type="PANTHER" id="PTHR44119:SF4">
    <property type="entry name" value="AEROBIC COBALTOCHELATASE SUBUNIT COBN"/>
    <property type="match status" value="1"/>
</dbReference>
<dbReference type="NCBIfam" id="TIGR02257">
    <property type="entry name" value="cobalto_cobN"/>
    <property type="match status" value="1"/>
</dbReference>
<comment type="caution">
    <text evidence="2">The sequence shown here is derived from an EMBL/GenBank/DDBJ whole genome shotgun (WGS) entry which is preliminary data.</text>
</comment>
<dbReference type="PANTHER" id="PTHR44119">
    <property type="entry name" value="MAGNESIUM-CHELATASE SUBUNIT CHLH, CHLOROPLASTIC"/>
    <property type="match status" value="1"/>
</dbReference>
<evidence type="ECO:0000313" key="3">
    <source>
        <dbReference type="Proteomes" id="UP000003781"/>
    </source>
</evidence>
<accession>A3IN73</accession>
<sequence length="1249" mass="141320">MHRIAATPGGWNAQQEGVIFIEQNPASIIFLTAADTDIQSLAACLPFLPSHFPEIRATNILQLQQQLSIDTYAETVLCNANVIILRLLGGQSYWPYGLEVIKEIADLNQITLLILPGDDQLDETLMSHSTVAFSYSHKLWCYLTQGGQENWLNGFKFISDLCWETNYNPAAPNLVPDFGIYQNNVENNTNFSNAIILFYRSHYLAGNLQPIDALCQSLLEKKINSIPIFISSLRDPDIQDQLIDYCQSLSANPVELILNTTSFSLGKIDDNTCNNLWQTLDIPILQVIFSSGTVEQWENSFQGLNPRDVAMNVALPEVDGKIITRAVSFKSVATWNEQLETDVIVYESLEDRINFVTELAANFIHLKNTIISEKKIALILANYPNKDGRIANGVGLDTAESCIKILQALQQEGYTIKNIPKTGDELIQRLTQGITNDPESKELRPINQSVSCGEYEQYFQTLPLETQEQITQRWSHVEELNNVDSYAISGIQLGNIFIGIQPSRGYDFDPSLNYHAPDLEPTPHYLAYYYWLKHHFQASAIIHVGKHGNLEWLPGKSLALSSTCYPEIALGTIPNFYPFIVNDPGEGSQAKRRSHAVILDHLTPPLTRAELYGDLQKLETLIDEYYEAQTLDPKRLKIIGDRITKLLTETNLNQDLGINNINNDSLSQFLTLADGYLCELKEAQIRDGLHILGTCPQNTQLRDLIISITRYPSFDRMGLIIAIATDFNLNINPLTDNLDQLFSYSILSQIIPKEISVKLKQCRILWDVIEVLEIYAQTLVESIINTNEQFNHLPCTQKELNWIKTFLLPKLYQTPQEITNLLRGLNGKYVPSGASGAPTRGRPDVLPTGRNFYSVDIRAIPTQTAWDVGRKAAEILIERYTQDNGEYPQTLAISIWGTSTMRTGGDDIAQVLALLGVQPIWDGLSRRVVDYEILKPSALGRPRVDVTVRVSGFFRDSFPNLLQLLYKVIKDVSSLQEDKTINPLAAKVQEEEQFWKQQGFTEEQAKLKSGYRIFGSKPGSYGAGLQGLIEAQNWENEQDLANAYINWSCYAYDQNGVGHGVPEVFERRLKQLQIVLHNQDNREHDLLDSDDYYQFQGGLTVAVRALTGNNPETYFGDNAIAANPKVRRLKEEITRVYRSRVINPKWIKGVMRHGYKGAFEMSATVDYLFAYDATTNCVEDFMYQGVAEAYLFDETVQQFIQDKNPWALRDMAERLLEANQRGLWQDVDSNILEKLRNIVHYAEGKIEEN</sequence>
<dbReference type="GO" id="GO:0051116">
    <property type="term" value="F:cobaltochelatase activity"/>
    <property type="evidence" value="ECO:0007669"/>
    <property type="project" value="UniProtKB-EC"/>
</dbReference>
<dbReference type="GO" id="GO:0009236">
    <property type="term" value="P:cobalamin biosynthetic process"/>
    <property type="evidence" value="ECO:0007669"/>
    <property type="project" value="InterPro"/>
</dbReference>
<organism evidence="2 3">
    <name type="scientific">Crocosphaera chwakensis CCY0110</name>
    <dbReference type="NCBI Taxonomy" id="391612"/>
    <lineage>
        <taxon>Bacteria</taxon>
        <taxon>Bacillati</taxon>
        <taxon>Cyanobacteriota</taxon>
        <taxon>Cyanophyceae</taxon>
        <taxon>Oscillatoriophycideae</taxon>
        <taxon>Chroococcales</taxon>
        <taxon>Aphanothecaceae</taxon>
        <taxon>Crocosphaera</taxon>
        <taxon>Crocosphaera chwakensis</taxon>
    </lineage>
</organism>
<protein>
    <submittedName>
        <fullName evidence="2">Cobaltochelatase</fullName>
        <ecNumber evidence="2">6.6.1.2</ecNumber>
    </submittedName>
</protein>
<dbReference type="OrthoDB" id="9757976at2"/>